<organism evidence="2 3">
    <name type="scientific">Oryza sativa subsp. japonica</name>
    <name type="common">Rice</name>
    <dbReference type="NCBI Taxonomy" id="39947"/>
    <lineage>
        <taxon>Eukaryota</taxon>
        <taxon>Viridiplantae</taxon>
        <taxon>Streptophyta</taxon>
        <taxon>Embryophyta</taxon>
        <taxon>Tracheophyta</taxon>
        <taxon>Spermatophyta</taxon>
        <taxon>Magnoliopsida</taxon>
        <taxon>Liliopsida</taxon>
        <taxon>Poales</taxon>
        <taxon>Poaceae</taxon>
        <taxon>BOP clade</taxon>
        <taxon>Oryzoideae</taxon>
        <taxon>Oryzeae</taxon>
        <taxon>Oryzinae</taxon>
        <taxon>Oryza</taxon>
        <taxon>Oryza sativa</taxon>
    </lineage>
</organism>
<protein>
    <submittedName>
        <fullName evidence="2">Os04g0608450 protein</fullName>
    </submittedName>
</protein>
<feature type="compositionally biased region" description="Pro residues" evidence="1">
    <location>
        <begin position="70"/>
        <end position="80"/>
    </location>
</feature>
<dbReference type="InParanoid" id="A0A0P0WEQ8"/>
<sequence length="80" mass="8892">MSDLVTKISLRHQHLGRHGGFHGDIIPVLPRLRIANPHAYPVYASRRRVPHVQPRRRRIPRGAATAAAEPSPPSPRENAG</sequence>
<reference evidence="3" key="1">
    <citation type="journal article" date="2005" name="Nature">
        <title>The map-based sequence of the rice genome.</title>
        <authorList>
            <consortium name="International rice genome sequencing project (IRGSP)"/>
            <person name="Matsumoto T."/>
            <person name="Wu J."/>
            <person name="Kanamori H."/>
            <person name="Katayose Y."/>
            <person name="Fujisawa M."/>
            <person name="Namiki N."/>
            <person name="Mizuno H."/>
            <person name="Yamamoto K."/>
            <person name="Antonio B.A."/>
            <person name="Baba T."/>
            <person name="Sakata K."/>
            <person name="Nagamura Y."/>
            <person name="Aoki H."/>
            <person name="Arikawa K."/>
            <person name="Arita K."/>
            <person name="Bito T."/>
            <person name="Chiden Y."/>
            <person name="Fujitsuka N."/>
            <person name="Fukunaka R."/>
            <person name="Hamada M."/>
            <person name="Harada C."/>
            <person name="Hayashi A."/>
            <person name="Hijishita S."/>
            <person name="Honda M."/>
            <person name="Hosokawa S."/>
            <person name="Ichikawa Y."/>
            <person name="Idonuma A."/>
            <person name="Iijima M."/>
            <person name="Ikeda M."/>
            <person name="Ikeno M."/>
            <person name="Ito K."/>
            <person name="Ito S."/>
            <person name="Ito T."/>
            <person name="Ito Y."/>
            <person name="Ito Y."/>
            <person name="Iwabuchi A."/>
            <person name="Kamiya K."/>
            <person name="Karasawa W."/>
            <person name="Kurita K."/>
            <person name="Katagiri S."/>
            <person name="Kikuta A."/>
            <person name="Kobayashi H."/>
            <person name="Kobayashi N."/>
            <person name="Machita K."/>
            <person name="Maehara T."/>
            <person name="Masukawa M."/>
            <person name="Mizubayashi T."/>
            <person name="Mukai Y."/>
            <person name="Nagasaki H."/>
            <person name="Nagata Y."/>
            <person name="Naito S."/>
            <person name="Nakashima M."/>
            <person name="Nakama Y."/>
            <person name="Nakamichi Y."/>
            <person name="Nakamura M."/>
            <person name="Meguro A."/>
            <person name="Negishi M."/>
            <person name="Ohta I."/>
            <person name="Ohta T."/>
            <person name="Okamoto M."/>
            <person name="Ono N."/>
            <person name="Saji S."/>
            <person name="Sakaguchi M."/>
            <person name="Sakai K."/>
            <person name="Shibata M."/>
            <person name="Shimokawa T."/>
            <person name="Song J."/>
            <person name="Takazaki Y."/>
            <person name="Terasawa K."/>
            <person name="Tsugane M."/>
            <person name="Tsuji K."/>
            <person name="Ueda S."/>
            <person name="Waki K."/>
            <person name="Yamagata H."/>
            <person name="Yamamoto M."/>
            <person name="Yamamoto S."/>
            <person name="Yamane H."/>
            <person name="Yoshiki S."/>
            <person name="Yoshihara R."/>
            <person name="Yukawa K."/>
            <person name="Zhong H."/>
            <person name="Yano M."/>
            <person name="Yuan Q."/>
            <person name="Ouyang S."/>
            <person name="Liu J."/>
            <person name="Jones K.M."/>
            <person name="Gansberger K."/>
            <person name="Moffat K."/>
            <person name="Hill J."/>
            <person name="Bera J."/>
            <person name="Fadrosh D."/>
            <person name="Jin S."/>
            <person name="Johri S."/>
            <person name="Kim M."/>
            <person name="Overton L."/>
            <person name="Reardon M."/>
            <person name="Tsitrin T."/>
            <person name="Vuong H."/>
            <person name="Weaver B."/>
            <person name="Ciecko A."/>
            <person name="Tallon L."/>
            <person name="Jackson J."/>
            <person name="Pai G."/>
            <person name="Aken S.V."/>
            <person name="Utterback T."/>
            <person name="Reidmuller S."/>
            <person name="Feldblyum T."/>
            <person name="Hsiao J."/>
            <person name="Zismann V."/>
            <person name="Iobst S."/>
            <person name="de Vazeille A.R."/>
            <person name="Buell C.R."/>
            <person name="Ying K."/>
            <person name="Li Y."/>
            <person name="Lu T."/>
            <person name="Huang Y."/>
            <person name="Zhao Q."/>
            <person name="Feng Q."/>
            <person name="Zhang L."/>
            <person name="Zhu J."/>
            <person name="Weng Q."/>
            <person name="Mu J."/>
            <person name="Lu Y."/>
            <person name="Fan D."/>
            <person name="Liu Y."/>
            <person name="Guan J."/>
            <person name="Zhang Y."/>
            <person name="Yu S."/>
            <person name="Liu X."/>
            <person name="Zhang Y."/>
            <person name="Hong G."/>
            <person name="Han B."/>
            <person name="Choisne N."/>
            <person name="Demange N."/>
            <person name="Orjeda G."/>
            <person name="Samain S."/>
            <person name="Cattolico L."/>
            <person name="Pelletier E."/>
            <person name="Couloux A."/>
            <person name="Segurens B."/>
            <person name="Wincker P."/>
            <person name="D'Hont A."/>
            <person name="Scarpelli C."/>
            <person name="Weissenbach J."/>
            <person name="Salanoubat M."/>
            <person name="Quetier F."/>
            <person name="Yu Y."/>
            <person name="Kim H.R."/>
            <person name="Rambo T."/>
            <person name="Currie J."/>
            <person name="Collura K."/>
            <person name="Luo M."/>
            <person name="Yang T."/>
            <person name="Ammiraju J.S.S."/>
            <person name="Engler F."/>
            <person name="Soderlund C."/>
            <person name="Wing R.A."/>
            <person name="Palmer L.E."/>
            <person name="de la Bastide M."/>
            <person name="Spiegel L."/>
            <person name="Nascimento L."/>
            <person name="Zutavern T."/>
            <person name="O'Shaughnessy A."/>
            <person name="Dike S."/>
            <person name="Dedhia N."/>
            <person name="Preston R."/>
            <person name="Balija V."/>
            <person name="McCombie W.R."/>
            <person name="Chow T."/>
            <person name="Chen H."/>
            <person name="Chung M."/>
            <person name="Chen C."/>
            <person name="Shaw J."/>
            <person name="Wu H."/>
            <person name="Hsiao K."/>
            <person name="Chao Y."/>
            <person name="Chu M."/>
            <person name="Cheng C."/>
            <person name="Hour A."/>
            <person name="Lee P."/>
            <person name="Lin S."/>
            <person name="Lin Y."/>
            <person name="Liou J."/>
            <person name="Liu S."/>
            <person name="Hsing Y."/>
            <person name="Raghuvanshi S."/>
            <person name="Mohanty A."/>
            <person name="Bharti A.K."/>
            <person name="Gaur A."/>
            <person name="Gupta V."/>
            <person name="Kumar D."/>
            <person name="Ravi V."/>
            <person name="Vij S."/>
            <person name="Kapur A."/>
            <person name="Khurana P."/>
            <person name="Khurana P."/>
            <person name="Khurana J.P."/>
            <person name="Tyagi A.K."/>
            <person name="Gaikwad K."/>
            <person name="Singh A."/>
            <person name="Dalal V."/>
            <person name="Srivastava S."/>
            <person name="Dixit A."/>
            <person name="Pal A.K."/>
            <person name="Ghazi I.A."/>
            <person name="Yadav M."/>
            <person name="Pandit A."/>
            <person name="Bhargava A."/>
            <person name="Sureshbabu K."/>
            <person name="Batra K."/>
            <person name="Sharma T.R."/>
            <person name="Mohapatra T."/>
            <person name="Singh N.K."/>
            <person name="Messing J."/>
            <person name="Nelson A.B."/>
            <person name="Fuks G."/>
            <person name="Kavchok S."/>
            <person name="Keizer G."/>
            <person name="Linton E."/>
            <person name="Llaca V."/>
            <person name="Song R."/>
            <person name="Tanyolac B."/>
            <person name="Young S."/>
            <person name="Ho-Il K."/>
            <person name="Hahn J.H."/>
            <person name="Sangsakoo G."/>
            <person name="Vanavichit A."/>
            <person name="de Mattos Luiz.A.T."/>
            <person name="Zimmer P.D."/>
            <person name="Malone G."/>
            <person name="Dellagostin O."/>
            <person name="de Oliveira A.C."/>
            <person name="Bevan M."/>
            <person name="Bancroft I."/>
            <person name="Minx P."/>
            <person name="Cordum H."/>
            <person name="Wilson R."/>
            <person name="Cheng Z."/>
            <person name="Jin W."/>
            <person name="Jiang J."/>
            <person name="Leong S.A."/>
            <person name="Iwama H."/>
            <person name="Gojobori T."/>
            <person name="Itoh T."/>
            <person name="Niimura Y."/>
            <person name="Fujii Y."/>
            <person name="Habara T."/>
            <person name="Sakai H."/>
            <person name="Sato Y."/>
            <person name="Wilson G."/>
            <person name="Kumar K."/>
            <person name="McCouch S."/>
            <person name="Juretic N."/>
            <person name="Hoen D."/>
            <person name="Wright S."/>
            <person name="Bruskiewich R."/>
            <person name="Bureau T."/>
            <person name="Miyao A."/>
            <person name="Hirochika H."/>
            <person name="Nishikawa T."/>
            <person name="Kadowaki K."/>
            <person name="Sugiura M."/>
            <person name="Burr B."/>
            <person name="Sasaki T."/>
        </authorList>
    </citation>
    <scope>NUCLEOTIDE SEQUENCE [LARGE SCALE GENOMIC DNA]</scope>
    <source>
        <strain evidence="3">cv. Nipponbare</strain>
    </source>
</reference>
<reference evidence="2 3" key="2">
    <citation type="journal article" date="2013" name="Plant Cell Physiol.">
        <title>Rice Annotation Project Database (RAP-DB): an integrative and interactive database for rice genomics.</title>
        <authorList>
            <person name="Sakai H."/>
            <person name="Lee S.S."/>
            <person name="Tanaka T."/>
            <person name="Numa H."/>
            <person name="Kim J."/>
            <person name="Kawahara Y."/>
            <person name="Wakimoto H."/>
            <person name="Yang C.C."/>
            <person name="Iwamoto M."/>
            <person name="Abe T."/>
            <person name="Yamada Y."/>
            <person name="Muto A."/>
            <person name="Inokuchi H."/>
            <person name="Ikemura T."/>
            <person name="Matsumoto T."/>
            <person name="Sasaki T."/>
            <person name="Itoh T."/>
        </authorList>
    </citation>
    <scope>NUCLEOTIDE SEQUENCE [LARGE SCALE GENOMIC DNA]</scope>
    <source>
        <strain evidence="3">cv. Nipponbare</strain>
    </source>
</reference>
<evidence type="ECO:0000313" key="2">
    <source>
        <dbReference type="EMBL" id="BAS90919.1"/>
    </source>
</evidence>
<keyword evidence="3" id="KW-1185">Reference proteome</keyword>
<dbReference type="PaxDb" id="39947-A0A0P0WEQ8"/>
<gene>
    <name evidence="2" type="ordered locus">Os04g0608450</name>
    <name evidence="2" type="ORF">OSNPB_040608450</name>
</gene>
<dbReference type="AlphaFoldDB" id="A0A0P0WEQ8"/>
<dbReference type="EMBL" id="AP014960">
    <property type="protein sequence ID" value="BAS90919.1"/>
    <property type="molecule type" value="Genomic_DNA"/>
</dbReference>
<evidence type="ECO:0000256" key="1">
    <source>
        <dbReference type="SAM" id="MobiDB-lite"/>
    </source>
</evidence>
<name>A0A0P0WEQ8_ORYSJ</name>
<evidence type="ECO:0000313" key="3">
    <source>
        <dbReference type="Proteomes" id="UP000059680"/>
    </source>
</evidence>
<feature type="region of interest" description="Disordered" evidence="1">
    <location>
        <begin position="48"/>
        <end position="80"/>
    </location>
</feature>
<accession>A0A0P0WEQ8</accession>
<proteinExistence type="predicted"/>
<reference evidence="2 3" key="3">
    <citation type="journal article" date="2013" name="Rice">
        <title>Improvement of the Oryza sativa Nipponbare reference genome using next generation sequence and optical map data.</title>
        <authorList>
            <person name="Kawahara Y."/>
            <person name="de la Bastide M."/>
            <person name="Hamilton J.P."/>
            <person name="Kanamori H."/>
            <person name="McCombie W.R."/>
            <person name="Ouyang S."/>
            <person name="Schwartz D.C."/>
            <person name="Tanaka T."/>
            <person name="Wu J."/>
            <person name="Zhou S."/>
            <person name="Childs K.L."/>
            <person name="Davidson R.M."/>
            <person name="Lin H."/>
            <person name="Quesada-Ocampo L."/>
            <person name="Vaillancourt B."/>
            <person name="Sakai H."/>
            <person name="Lee S.S."/>
            <person name="Kim J."/>
            <person name="Numa H."/>
            <person name="Itoh T."/>
            <person name="Buell C.R."/>
            <person name="Matsumoto T."/>
        </authorList>
    </citation>
    <scope>NUCLEOTIDE SEQUENCE [LARGE SCALE GENOMIC DNA]</scope>
    <source>
        <strain evidence="3">cv. Nipponbare</strain>
    </source>
</reference>
<dbReference type="Gramene" id="Os04t0608450-00">
    <property type="protein sequence ID" value="Os04t0608450-00"/>
    <property type="gene ID" value="Os04g0608450"/>
</dbReference>
<feature type="compositionally biased region" description="Basic residues" evidence="1">
    <location>
        <begin position="48"/>
        <end position="60"/>
    </location>
</feature>
<dbReference type="Proteomes" id="UP000059680">
    <property type="component" value="Chromosome 4"/>
</dbReference>